<dbReference type="EMBL" id="CP042387">
    <property type="protein sequence ID" value="QEA43718.1"/>
    <property type="molecule type" value="Genomic_DNA"/>
</dbReference>
<keyword evidence="1" id="KW-0472">Membrane</keyword>
<feature type="transmembrane region" description="Helical" evidence="1">
    <location>
        <begin position="71"/>
        <end position="93"/>
    </location>
</feature>
<feature type="transmembrane region" description="Helical" evidence="1">
    <location>
        <begin position="105"/>
        <end position="123"/>
    </location>
</feature>
<reference evidence="2 3" key="1">
    <citation type="submission" date="2019-06" db="EMBL/GenBank/DDBJ databases">
        <title>Genome analyses of bacteria isolated from kimchi.</title>
        <authorList>
            <person name="Lee S."/>
            <person name="Ahn S."/>
            <person name="Roh S."/>
        </authorList>
    </citation>
    <scope>NUCLEOTIDE SEQUENCE [LARGE SCALE GENOMIC DNA]</scope>
    <source>
        <strain evidence="2 3">CBA3625</strain>
    </source>
</reference>
<dbReference type="InterPro" id="IPR008523">
    <property type="entry name" value="DUF805"/>
</dbReference>
<dbReference type="RefSeq" id="WP_147000852.1">
    <property type="nucleotide sequence ID" value="NZ_CP042387.1"/>
</dbReference>
<dbReference type="GeneID" id="66531143"/>
<organism evidence="2 3">
    <name type="scientific">Leuconostoc lactis</name>
    <dbReference type="NCBI Taxonomy" id="1246"/>
    <lineage>
        <taxon>Bacteria</taxon>
        <taxon>Bacillati</taxon>
        <taxon>Bacillota</taxon>
        <taxon>Bacilli</taxon>
        <taxon>Lactobacillales</taxon>
        <taxon>Lactobacillaceae</taxon>
        <taxon>Leuconostoc</taxon>
    </lineage>
</organism>
<evidence type="ECO:0000256" key="1">
    <source>
        <dbReference type="SAM" id="Phobius"/>
    </source>
</evidence>
<accession>A0AAP9JAK8</accession>
<proteinExistence type="predicted"/>
<keyword evidence="3" id="KW-1185">Reference proteome</keyword>
<dbReference type="Pfam" id="PF05656">
    <property type="entry name" value="DUF805"/>
    <property type="match status" value="1"/>
</dbReference>
<gene>
    <name evidence="2" type="ORF">FGL83_02975</name>
</gene>
<name>A0AAP9JAK8_LEULA</name>
<keyword evidence="1" id="KW-1133">Transmembrane helix</keyword>
<evidence type="ECO:0000313" key="3">
    <source>
        <dbReference type="Proteomes" id="UP000321298"/>
    </source>
</evidence>
<sequence>MTAWGALADFFKQYTNFRGTSSRRAFNWVVWFWGSVSVIVASIIVVVARLGAFFGRQAAAQTETSAVEATVMLVMMVSCFMSVIVVLPTVALYTRRLHDMGYSGWWQVGPLSLNILFISLSLISHLQSPILMKMWWLPVMVSLLLTVWLSLGKSSTSQRYR</sequence>
<dbReference type="GO" id="GO:0016020">
    <property type="term" value="C:membrane"/>
    <property type="evidence" value="ECO:0007669"/>
    <property type="project" value="InterPro"/>
</dbReference>
<dbReference type="Proteomes" id="UP000321298">
    <property type="component" value="Chromosome"/>
</dbReference>
<keyword evidence="1" id="KW-0812">Transmembrane</keyword>
<evidence type="ECO:0000313" key="2">
    <source>
        <dbReference type="EMBL" id="QEA43718.1"/>
    </source>
</evidence>
<protein>
    <submittedName>
        <fullName evidence="2">DUF805 domain-containing protein</fullName>
    </submittedName>
</protein>
<feature type="transmembrane region" description="Helical" evidence="1">
    <location>
        <begin position="28"/>
        <end position="51"/>
    </location>
</feature>
<dbReference type="AlphaFoldDB" id="A0AAP9JAK8"/>
<feature type="transmembrane region" description="Helical" evidence="1">
    <location>
        <begin position="135"/>
        <end position="151"/>
    </location>
</feature>